<dbReference type="SMART" id="SM00327">
    <property type="entry name" value="VWA"/>
    <property type="match status" value="1"/>
</dbReference>
<evidence type="ECO:0000259" key="4">
    <source>
        <dbReference type="PROSITE" id="PS50234"/>
    </source>
</evidence>
<dbReference type="Gene3D" id="3.40.50.410">
    <property type="entry name" value="von Willebrand factor, type A domain"/>
    <property type="match status" value="1"/>
</dbReference>
<evidence type="ECO:0000256" key="2">
    <source>
        <dbReference type="SAM" id="Phobius"/>
    </source>
</evidence>
<evidence type="ECO:0000256" key="3">
    <source>
        <dbReference type="SAM" id="SignalP"/>
    </source>
</evidence>
<comment type="caution">
    <text evidence="5">The sequence shown here is derived from an EMBL/GenBank/DDBJ whole genome shotgun (WGS) entry which is preliminary data.</text>
</comment>
<organism evidence="5 6">
    <name type="scientific">Aeromicrobium phragmitis</name>
    <dbReference type="NCBI Taxonomy" id="2478914"/>
    <lineage>
        <taxon>Bacteria</taxon>
        <taxon>Bacillati</taxon>
        <taxon>Actinomycetota</taxon>
        <taxon>Actinomycetes</taxon>
        <taxon>Propionibacteriales</taxon>
        <taxon>Nocardioidaceae</taxon>
        <taxon>Aeromicrobium</taxon>
    </lineage>
</organism>
<dbReference type="EMBL" id="RDBF01000014">
    <property type="protein sequence ID" value="RLV54732.1"/>
    <property type="molecule type" value="Genomic_DNA"/>
</dbReference>
<dbReference type="AlphaFoldDB" id="A0A3L8PKZ9"/>
<feature type="domain" description="VWFA" evidence="4">
    <location>
        <begin position="35"/>
        <end position="221"/>
    </location>
</feature>
<gene>
    <name evidence="5" type="ORF">D9V41_14895</name>
</gene>
<feature type="chain" id="PRO_5038969729" evidence="3">
    <location>
        <begin position="21"/>
        <end position="637"/>
    </location>
</feature>
<feature type="transmembrane region" description="Helical" evidence="2">
    <location>
        <begin position="608"/>
        <end position="630"/>
    </location>
</feature>
<keyword evidence="2" id="KW-1133">Transmembrane helix</keyword>
<sequence length="637" mass="65697">MKRSSYLAVGVMLLAWSAMAAPAAAEEPQDAAPSDMMLVLDASGSMADAAGGGGGTRIDAAKQALTSVIDELPENQRVGFRVFGASDVAGTDPAACTDSQRVVDLGTDNRDDLRAAVEEYAPVGWTPTSHALREAAADLGDSGRRSIILVSDGEPTCDPDPCEVAGEIASSGVDVRVDVVGLDVSGDARDTLRCIAERAGGTYYDANDAESLTRSLTVTSTRASRPFDLGGTPVEGTTDPAAAPTLTQGRYLDTIPEDEAIHWKVERTVPGSTIHVGAVFRGTGGSLGDAVSVAVLAEAEYGEKQCNGASAYGIGLGARSPINYGATSSWKNTPDDVCNTANELTIRLNRSVGQDIGGAPVEIAVYEEPPFIGGLDSGPPEPPAWTALEPGNATTGVVPGTSNVNAPIVDDGTYALDINPGETQVIGVPLDWGESLQAQLDAQLTDEVRRAAGAGSGIEVSIVNPIRAENSISFWANEPDDWSTGALANTRENGPFRTGAQSYPVHPSQRTVTSVGEKGAQLAGVHYVQVVYNVRGDDANLPYTLTLKRTTTADGAAPGYEDVSELVAPSADFRLAAAADANATQRDGGGEGDNAAATAEEPSDGSPWLAVTIAGVLVIAAAVVVGAIVVRRRQRVG</sequence>
<accession>A0A3L8PKZ9</accession>
<evidence type="ECO:0000313" key="6">
    <source>
        <dbReference type="Proteomes" id="UP000282515"/>
    </source>
</evidence>
<reference evidence="5 6" key="1">
    <citation type="submission" date="2018-10" db="EMBL/GenBank/DDBJ databases">
        <title>Aeromicrobium sp. 9W16Y-2 whole genome shotgun sequence.</title>
        <authorList>
            <person name="Li F."/>
        </authorList>
    </citation>
    <scope>NUCLEOTIDE SEQUENCE [LARGE SCALE GENOMIC DNA]</scope>
    <source>
        <strain evidence="5 6">9W16Y-2</strain>
    </source>
</reference>
<dbReference type="OrthoDB" id="4318225at2"/>
<feature type="region of interest" description="Disordered" evidence="1">
    <location>
        <begin position="581"/>
        <end position="605"/>
    </location>
</feature>
<feature type="signal peptide" evidence="3">
    <location>
        <begin position="1"/>
        <end position="20"/>
    </location>
</feature>
<keyword evidence="3" id="KW-0732">Signal</keyword>
<dbReference type="InterPro" id="IPR036465">
    <property type="entry name" value="vWFA_dom_sf"/>
</dbReference>
<protein>
    <submittedName>
        <fullName evidence="5">VWA domain-containing protein</fullName>
    </submittedName>
</protein>
<dbReference type="RefSeq" id="WP_121795376.1">
    <property type="nucleotide sequence ID" value="NZ_RDBF01000014.1"/>
</dbReference>
<dbReference type="InterPro" id="IPR051266">
    <property type="entry name" value="CLCR"/>
</dbReference>
<keyword evidence="6" id="KW-1185">Reference proteome</keyword>
<dbReference type="Pfam" id="PF00092">
    <property type="entry name" value="VWA"/>
    <property type="match status" value="1"/>
</dbReference>
<keyword evidence="2" id="KW-0472">Membrane</keyword>
<dbReference type="PROSITE" id="PS50234">
    <property type="entry name" value="VWFA"/>
    <property type="match status" value="1"/>
</dbReference>
<dbReference type="InterPro" id="IPR002035">
    <property type="entry name" value="VWF_A"/>
</dbReference>
<evidence type="ECO:0000256" key="1">
    <source>
        <dbReference type="SAM" id="MobiDB-lite"/>
    </source>
</evidence>
<proteinExistence type="predicted"/>
<name>A0A3L8PKZ9_9ACTN</name>
<feature type="region of interest" description="Disordered" evidence="1">
    <location>
        <begin position="223"/>
        <end position="244"/>
    </location>
</feature>
<keyword evidence="2" id="KW-0812">Transmembrane</keyword>
<dbReference type="Proteomes" id="UP000282515">
    <property type="component" value="Unassembled WGS sequence"/>
</dbReference>
<dbReference type="SUPFAM" id="SSF53300">
    <property type="entry name" value="vWA-like"/>
    <property type="match status" value="1"/>
</dbReference>
<dbReference type="PANTHER" id="PTHR10579:SF43">
    <property type="entry name" value="ZINC FINGER (C3HC4-TYPE RING FINGER) FAMILY PROTEIN"/>
    <property type="match status" value="1"/>
</dbReference>
<evidence type="ECO:0000313" key="5">
    <source>
        <dbReference type="EMBL" id="RLV54732.1"/>
    </source>
</evidence>
<dbReference type="PANTHER" id="PTHR10579">
    <property type="entry name" value="CALCIUM-ACTIVATED CHLORIDE CHANNEL REGULATOR"/>
    <property type="match status" value="1"/>
</dbReference>